<dbReference type="PANTHER" id="PTHR13887">
    <property type="entry name" value="GLUTATHIONE S-TRANSFERASE KAPPA"/>
    <property type="match status" value="1"/>
</dbReference>
<sequence>MVKVHYFFDPMCGWCYGATSLLAAMAANSEVHLEFHPGGMIDNKAIDPSFRKHILEHDERIAKLTGATFGDGYVQRVQSNEEVVLDSFITARAILTAEQLGLSPLEMLKAIQHAHYVKGKQVNHPEVLKELAVNLGLEGTQWHKAMNANVGIEQEEINKSQLLMQKLQVYGYPTLILEVNNKLIKLPHTEFYGKPDEWRQLVDSYIRSSSMNP</sequence>
<evidence type="ECO:0000313" key="3">
    <source>
        <dbReference type="Proteomes" id="UP000031977"/>
    </source>
</evidence>
<dbReference type="GO" id="GO:0016853">
    <property type="term" value="F:isomerase activity"/>
    <property type="evidence" value="ECO:0007669"/>
    <property type="project" value="UniProtKB-KW"/>
</dbReference>
<dbReference type="AlphaFoldDB" id="A0A0C3E7W0"/>
<comment type="caution">
    <text evidence="2">The sequence shown here is derived from an EMBL/GenBank/DDBJ whole genome shotgun (WGS) entry which is preliminary data.</text>
</comment>
<dbReference type="InterPro" id="IPR001853">
    <property type="entry name" value="DSBA-like_thioredoxin_dom"/>
</dbReference>
<dbReference type="Proteomes" id="UP000031977">
    <property type="component" value="Unassembled WGS sequence"/>
</dbReference>
<evidence type="ECO:0000259" key="1">
    <source>
        <dbReference type="Pfam" id="PF01323"/>
    </source>
</evidence>
<organism evidence="2 3">
    <name type="scientific">Vibrio mytili</name>
    <dbReference type="NCBI Taxonomy" id="50718"/>
    <lineage>
        <taxon>Bacteria</taxon>
        <taxon>Pseudomonadati</taxon>
        <taxon>Pseudomonadota</taxon>
        <taxon>Gammaproteobacteria</taxon>
        <taxon>Vibrionales</taxon>
        <taxon>Vibrionaceae</taxon>
        <taxon>Vibrio</taxon>
    </lineage>
</organism>
<dbReference type="Gene3D" id="3.40.30.10">
    <property type="entry name" value="Glutaredoxin"/>
    <property type="match status" value="1"/>
</dbReference>
<protein>
    <submittedName>
        <fullName evidence="2">Protein-disulfide isomerase</fullName>
    </submittedName>
</protein>
<dbReference type="GO" id="GO:0016491">
    <property type="term" value="F:oxidoreductase activity"/>
    <property type="evidence" value="ECO:0007669"/>
    <property type="project" value="InterPro"/>
</dbReference>
<accession>A0A0C3E7W0</accession>
<gene>
    <name evidence="2" type="ORF">SU60_12715</name>
</gene>
<dbReference type="EMBL" id="JXOK01000049">
    <property type="protein sequence ID" value="KIN10488.1"/>
    <property type="molecule type" value="Genomic_DNA"/>
</dbReference>
<dbReference type="OrthoDB" id="9813770at2"/>
<dbReference type="CDD" id="cd03025">
    <property type="entry name" value="DsbA_FrnE_like"/>
    <property type="match status" value="1"/>
</dbReference>
<reference evidence="2 3" key="1">
    <citation type="submission" date="2015-01" db="EMBL/GenBank/DDBJ databases">
        <title>Draft genome of Vibrio mytili type strain CAIM 528.</title>
        <authorList>
            <person name="Gonzalez-Castillo A."/>
            <person name="Gomez-Gil B."/>
            <person name="Enciso-Ibarra J."/>
        </authorList>
    </citation>
    <scope>NUCLEOTIDE SEQUENCE [LARGE SCALE GENOMIC DNA]</scope>
    <source>
        <strain evidence="2 3">CAIM 528</strain>
    </source>
</reference>
<evidence type="ECO:0000313" key="2">
    <source>
        <dbReference type="EMBL" id="KIN10488.1"/>
    </source>
</evidence>
<feature type="domain" description="DSBA-like thioredoxin" evidence="1">
    <location>
        <begin position="4"/>
        <end position="182"/>
    </location>
</feature>
<proteinExistence type="predicted"/>
<dbReference type="Pfam" id="PF01323">
    <property type="entry name" value="DSBA"/>
    <property type="match status" value="1"/>
</dbReference>
<dbReference type="SUPFAM" id="SSF52833">
    <property type="entry name" value="Thioredoxin-like"/>
    <property type="match status" value="1"/>
</dbReference>
<dbReference type="PANTHER" id="PTHR13887:SF51">
    <property type="entry name" value="DSBA FAMILY PROTEIN"/>
    <property type="match status" value="1"/>
</dbReference>
<dbReference type="STRING" id="50718.SU60_12715"/>
<keyword evidence="2" id="KW-0413">Isomerase</keyword>
<dbReference type="InterPro" id="IPR036249">
    <property type="entry name" value="Thioredoxin-like_sf"/>
</dbReference>
<name>A0A0C3E7W0_9VIBR</name>
<dbReference type="RefSeq" id="WP_041155832.1">
    <property type="nucleotide sequence ID" value="NZ_CBCRVP010000002.1"/>
</dbReference>
<keyword evidence="3" id="KW-1185">Reference proteome</keyword>